<keyword evidence="4" id="KW-1185">Reference proteome</keyword>
<evidence type="ECO:0000313" key="3">
    <source>
        <dbReference type="EMBL" id="WLR43619.1"/>
    </source>
</evidence>
<dbReference type="Pfam" id="PF06947">
    <property type="entry name" value="DUF1290"/>
    <property type="match status" value="1"/>
</dbReference>
<proteinExistence type="inferred from homology"/>
<sequence>MVWILPIVGLMIGIALGLITDIQLPSEYSNYLLIAILACLDSLFGGVRAYLQNIYDEIIFITGFLFNMLLAISLAFLGVHLGVDLYLVAVFAFGMRLFRNIAVIRRMLISKWQLIRKNAKKS</sequence>
<evidence type="ECO:0000256" key="2">
    <source>
        <dbReference type="SAM" id="Phobius"/>
    </source>
</evidence>
<keyword evidence="2" id="KW-1133">Transmembrane helix</keyword>
<evidence type="ECO:0000313" key="4">
    <source>
        <dbReference type="Proteomes" id="UP001197974"/>
    </source>
</evidence>
<keyword evidence="1 2" id="KW-0472">Membrane</keyword>
<name>A0ABY9JXW1_9BACI</name>
<comment type="subcellular location">
    <subcellularLocation>
        <location evidence="1">Cell membrane</location>
        <topology evidence="1">Multi-pass membrane protein</topology>
    </subcellularLocation>
</comment>
<reference evidence="3 4" key="1">
    <citation type="submission" date="2023-06" db="EMBL/GenBank/DDBJ databases">
        <title>Five Gram-positive bacteria isolated from mangrove sediments in Shenzhen, Guangdong, China.</title>
        <authorList>
            <person name="Yu S."/>
            <person name="Zheng W."/>
            <person name="Huang Y."/>
        </authorList>
    </citation>
    <scope>NUCLEOTIDE SEQUENCE [LARGE SCALE GENOMIC DNA]</scope>
    <source>
        <strain evidence="3 4">SaN35-3</strain>
    </source>
</reference>
<keyword evidence="1 2" id="KW-0812">Transmembrane</keyword>
<dbReference type="RefSeq" id="WP_226538422.1">
    <property type="nucleotide sequence ID" value="NZ_CP129013.1"/>
</dbReference>
<feature type="transmembrane region" description="Helical" evidence="2">
    <location>
        <begin position="31"/>
        <end position="51"/>
    </location>
</feature>
<organism evidence="3 4">
    <name type="scientific">Bacillus carboniphilus</name>
    <dbReference type="NCBI Taxonomy" id="86663"/>
    <lineage>
        <taxon>Bacteria</taxon>
        <taxon>Bacillati</taxon>
        <taxon>Bacillota</taxon>
        <taxon>Bacilli</taxon>
        <taxon>Bacillales</taxon>
        <taxon>Bacillaceae</taxon>
        <taxon>Bacillus</taxon>
    </lineage>
</organism>
<dbReference type="EMBL" id="CP129013">
    <property type="protein sequence ID" value="WLR43619.1"/>
    <property type="molecule type" value="Genomic_DNA"/>
</dbReference>
<accession>A0ABY9JXW1</accession>
<dbReference type="InterPro" id="IPR009709">
    <property type="entry name" value="DUF1290"/>
</dbReference>
<protein>
    <submittedName>
        <fullName evidence="3">Small basic family protein</fullName>
    </submittedName>
</protein>
<feature type="transmembrane region" description="Helical" evidence="2">
    <location>
        <begin position="7"/>
        <end position="25"/>
    </location>
</feature>
<gene>
    <name evidence="3" type="ORF">LC087_05560</name>
</gene>
<keyword evidence="1" id="KW-1003">Cell membrane</keyword>
<dbReference type="PIRSF" id="PIRSF018579">
    <property type="entry name" value="Sbp"/>
    <property type="match status" value="1"/>
</dbReference>
<dbReference type="Proteomes" id="UP001197974">
    <property type="component" value="Chromosome"/>
</dbReference>
<feature type="transmembrane region" description="Helical" evidence="2">
    <location>
        <begin position="85"/>
        <end position="104"/>
    </location>
</feature>
<feature type="transmembrane region" description="Helical" evidence="2">
    <location>
        <begin position="58"/>
        <end position="79"/>
    </location>
</feature>
<comment type="similarity">
    <text evidence="1">Belongs to the sbp family.</text>
</comment>
<evidence type="ECO:0000256" key="1">
    <source>
        <dbReference type="PIRNR" id="PIRNR018579"/>
    </source>
</evidence>